<feature type="region of interest" description="Disordered" evidence="1">
    <location>
        <begin position="586"/>
        <end position="611"/>
    </location>
</feature>
<proteinExistence type="predicted"/>
<name>A0A1B9I3C2_9TREE</name>
<feature type="compositionally biased region" description="Polar residues" evidence="1">
    <location>
        <begin position="719"/>
        <end position="732"/>
    </location>
</feature>
<evidence type="ECO:0000313" key="2">
    <source>
        <dbReference type="EMBL" id="OCF50022.1"/>
    </source>
</evidence>
<feature type="region of interest" description="Disordered" evidence="1">
    <location>
        <begin position="282"/>
        <end position="301"/>
    </location>
</feature>
<reference evidence="2" key="2">
    <citation type="submission" date="2016-07" db="EMBL/GenBank/DDBJ databases">
        <title>Evolution of pathogenesis and genome organization in the Tremellales.</title>
        <authorList>
            <person name="Cuomo C."/>
            <person name="Litvintseva A."/>
            <person name="Heitman J."/>
            <person name="Chen Y."/>
            <person name="Sun S."/>
            <person name="Springer D."/>
            <person name="Dromer F."/>
            <person name="Young S."/>
            <person name="Zeng Q."/>
            <person name="Chapman S."/>
            <person name="Gujja S."/>
            <person name="Saif S."/>
            <person name="Birren B."/>
        </authorList>
    </citation>
    <scope>NUCLEOTIDE SEQUENCE</scope>
    <source>
        <strain evidence="2">CBS 10737</strain>
    </source>
</reference>
<gene>
    <name evidence="2" type="ORF">I206_04553</name>
</gene>
<feature type="region of interest" description="Disordered" evidence="1">
    <location>
        <begin position="714"/>
        <end position="734"/>
    </location>
</feature>
<reference evidence="2" key="1">
    <citation type="submission" date="2013-07" db="EMBL/GenBank/DDBJ databases">
        <title>The Genome Sequence of Cryptococcus pinus CBS10737.</title>
        <authorList>
            <consortium name="The Broad Institute Genome Sequencing Platform"/>
            <person name="Cuomo C."/>
            <person name="Litvintseva A."/>
            <person name="Chen Y."/>
            <person name="Heitman J."/>
            <person name="Sun S."/>
            <person name="Springer D."/>
            <person name="Dromer F."/>
            <person name="Young S.K."/>
            <person name="Zeng Q."/>
            <person name="Gargeya S."/>
            <person name="Fitzgerald M."/>
            <person name="Abouelleil A."/>
            <person name="Alvarado L."/>
            <person name="Berlin A.M."/>
            <person name="Chapman S.B."/>
            <person name="Dewar J."/>
            <person name="Goldberg J."/>
            <person name="Griggs A."/>
            <person name="Gujja S."/>
            <person name="Hansen M."/>
            <person name="Howarth C."/>
            <person name="Imamovic A."/>
            <person name="Larimer J."/>
            <person name="McCowan C."/>
            <person name="Murphy C."/>
            <person name="Pearson M."/>
            <person name="Priest M."/>
            <person name="Roberts A."/>
            <person name="Saif S."/>
            <person name="Shea T."/>
            <person name="Sykes S."/>
            <person name="Wortman J."/>
            <person name="Nusbaum C."/>
            <person name="Birren B."/>
        </authorList>
    </citation>
    <scope>NUCLEOTIDE SEQUENCE [LARGE SCALE GENOMIC DNA]</scope>
    <source>
        <strain evidence="2">CBS 10737</strain>
    </source>
</reference>
<sequence>MGTPYNNASSSLSRYPSTHTNSSFLNHVYLDFDHPIPESPTISVDSSSPFISELTTATSDQTELSRITSHGNDEYEDLEDTQACLRKNHHTSLSAVGGGTKPLRVKKKKGVTAVKVGHSSSELIASTIPFKLKKEDNSQCSFSFSFSEAKKRRSTLSFPHSPFTRESYSPIMHYRGNTNGPKRNLSTTSDQSNISRTHANISRIFLSMQTFNSPSPTNENINFDIERMKLERIFSNSSLHLGLGKFDEFDPMVKPGPSPPNSPQPSPIKRSFISTSPGLIVDDYRSKSLPNPPSPLTPSRAPRKAAALLGASTIHQQPKIRNNNRIHGLNTKHFRPLPNSTLNEIEKFFGDLPKKPSKIPSGLKAKPKMKSTGDEGGIGDRNVGQGEIVKYKAEDGSMWLDVEEEQEFAWLLSEIFALHPQPLPNLTKINSNELESFDGEDKWEMENFTSILSLPKPKTIKSDEPKSIRRIKENDNSFLNLETAKPTRGYKTTISENKFQSNPWSFNGEENMKHKRSISNPISSIPTIDKLSISPPMPTLIPPPRISSKSNIATNERLSTSMPSNKQFIQSENEFSSGFSSDSSVESILSNSPPSFGRKTKTRPPPLTLKRIKPSSKLPILTATSPQNQIIKQSTHQPRIISTNGTSQIKSDTIKENQNPKDDIPNTPFIRPRIAPKPVHNDNDSFPPVPNLPLILPKDIKDSKVNEEPISFFEPITPIQPNSSQNRINLSNGMMKEKKSWLKRVVKSVKS</sequence>
<dbReference type="EMBL" id="KI894011">
    <property type="protein sequence ID" value="OCF50022.1"/>
    <property type="molecule type" value="Genomic_DNA"/>
</dbReference>
<protein>
    <submittedName>
        <fullName evidence="2">Uncharacterized protein</fullName>
    </submittedName>
</protein>
<feature type="region of interest" description="Disordered" evidence="1">
    <location>
        <begin position="250"/>
        <end position="273"/>
    </location>
</feature>
<organism evidence="2">
    <name type="scientific">Kwoniella pini CBS 10737</name>
    <dbReference type="NCBI Taxonomy" id="1296096"/>
    <lineage>
        <taxon>Eukaryota</taxon>
        <taxon>Fungi</taxon>
        <taxon>Dikarya</taxon>
        <taxon>Basidiomycota</taxon>
        <taxon>Agaricomycotina</taxon>
        <taxon>Tremellomycetes</taxon>
        <taxon>Tremellales</taxon>
        <taxon>Cryptococcaceae</taxon>
        <taxon>Kwoniella</taxon>
    </lineage>
</organism>
<evidence type="ECO:0000256" key="1">
    <source>
        <dbReference type="SAM" id="MobiDB-lite"/>
    </source>
</evidence>
<accession>A0A1B9I3C2</accession>
<feature type="region of interest" description="Disordered" evidence="1">
    <location>
        <begin position="356"/>
        <end position="381"/>
    </location>
</feature>
<dbReference type="OrthoDB" id="2575758at2759"/>
<dbReference type="AlphaFoldDB" id="A0A1B9I3C2"/>
<feature type="compositionally biased region" description="Pro residues" evidence="1">
    <location>
        <begin position="254"/>
        <end position="266"/>
    </location>
</feature>